<keyword evidence="2" id="KW-1185">Reference proteome</keyword>
<dbReference type="OrthoDB" id="10528583at2759"/>
<name>A0A814ECU7_9BILA</name>
<comment type="caution">
    <text evidence="1">The sequence shown here is derived from an EMBL/GenBank/DDBJ whole genome shotgun (WGS) entry which is preliminary data.</text>
</comment>
<dbReference type="Proteomes" id="UP000663879">
    <property type="component" value="Unassembled WGS sequence"/>
</dbReference>
<reference evidence="1" key="1">
    <citation type="submission" date="2021-02" db="EMBL/GenBank/DDBJ databases">
        <authorList>
            <person name="Nowell W R."/>
        </authorList>
    </citation>
    <scope>NUCLEOTIDE SEQUENCE</scope>
    <source>
        <strain evidence="1">Ploen Becks lab</strain>
    </source>
</reference>
<feature type="non-terminal residue" evidence="1">
    <location>
        <position position="1"/>
    </location>
</feature>
<proteinExistence type="predicted"/>
<organism evidence="1 2">
    <name type="scientific">Brachionus calyciflorus</name>
    <dbReference type="NCBI Taxonomy" id="104777"/>
    <lineage>
        <taxon>Eukaryota</taxon>
        <taxon>Metazoa</taxon>
        <taxon>Spiralia</taxon>
        <taxon>Gnathifera</taxon>
        <taxon>Rotifera</taxon>
        <taxon>Eurotatoria</taxon>
        <taxon>Monogononta</taxon>
        <taxon>Pseudotrocha</taxon>
        <taxon>Ploima</taxon>
        <taxon>Brachionidae</taxon>
        <taxon>Brachionus</taxon>
    </lineage>
</organism>
<protein>
    <submittedName>
        <fullName evidence="1">Uncharacterized protein</fullName>
    </submittedName>
</protein>
<dbReference type="AlphaFoldDB" id="A0A814ECU7"/>
<gene>
    <name evidence="1" type="ORF">OXX778_LOCUS14828</name>
</gene>
<accession>A0A814ECU7</accession>
<dbReference type="EMBL" id="CAJNOC010003135">
    <property type="protein sequence ID" value="CAF0969181.1"/>
    <property type="molecule type" value="Genomic_DNA"/>
</dbReference>
<sequence>MCKTAKRRLDESVSESQLTFKHFKQHLTNENTNNIQIGCPNTPLKNSYYCEEHLDFDQNVTFKYGDKLLKCNVSQIQPKVGRVKTDDLIIFDSYVNKKDQVLYLVSNETNMPFWVTENQIPKSFIDFFFKNTNNPENCQTLKSLCMPCEKKNRTVGEFLAVFKCGIICGFREIFGSETLTQATFFLMDLYQELEIKPNFIMYDDGCHLKQFIDTSDKIKKKTDRFSELLEKTI</sequence>
<evidence type="ECO:0000313" key="1">
    <source>
        <dbReference type="EMBL" id="CAF0969181.1"/>
    </source>
</evidence>
<evidence type="ECO:0000313" key="2">
    <source>
        <dbReference type="Proteomes" id="UP000663879"/>
    </source>
</evidence>